<dbReference type="PANTHER" id="PTHR39112:SF1">
    <property type="entry name" value="PROTEIN RALF-LIKE 27"/>
    <property type="match status" value="1"/>
</dbReference>
<dbReference type="EMBL" id="JAVXUP010002197">
    <property type="protein sequence ID" value="KAK3004873.1"/>
    <property type="molecule type" value="Genomic_DNA"/>
</dbReference>
<feature type="compositionally biased region" description="Polar residues" evidence="7">
    <location>
        <begin position="74"/>
        <end position="88"/>
    </location>
</feature>
<dbReference type="InterPro" id="IPR039252">
    <property type="entry name" value="RALFL27"/>
</dbReference>
<evidence type="ECO:0000256" key="5">
    <source>
        <dbReference type="ARBA" id="ARBA00022729"/>
    </source>
</evidence>
<evidence type="ECO:0000256" key="1">
    <source>
        <dbReference type="ARBA" id="ARBA00004613"/>
    </source>
</evidence>
<dbReference type="GO" id="GO:0005576">
    <property type="term" value="C:extracellular region"/>
    <property type="evidence" value="ECO:0007669"/>
    <property type="project" value="UniProtKB-SubCell"/>
</dbReference>
<name>A0AA89AJZ6_9ASTE</name>
<dbReference type="AlphaFoldDB" id="A0AA89AJZ6"/>
<comment type="subcellular location">
    <subcellularLocation>
        <location evidence="1">Secreted</location>
    </subcellularLocation>
</comment>
<keyword evidence="9" id="KW-1185">Reference proteome</keyword>
<sequence>MNDVVWSLKFALQLQEFAGVQTGHMAVMSGFSTNMGLGGGGATTTDDDDNTWSENSEKPTTNSDGFKAEPVFSELSNPTGRSCISSSSKGDCTLHDIEDEDGEFFMDSVVHRRVLAGATGKKISYASLPKGPVCDAQKYGNCIVPINTYTRPCTVYNHCKRGG</sequence>
<feature type="compositionally biased region" description="Polar residues" evidence="7">
    <location>
        <begin position="52"/>
        <end position="64"/>
    </location>
</feature>
<evidence type="ECO:0000313" key="8">
    <source>
        <dbReference type="EMBL" id="KAK3004873.1"/>
    </source>
</evidence>
<dbReference type="Proteomes" id="UP001188597">
    <property type="component" value="Unassembled WGS sequence"/>
</dbReference>
<keyword evidence="5" id="KW-0732">Signal</keyword>
<dbReference type="PANTHER" id="PTHR39112">
    <property type="entry name" value="PROTEIN RALF-LIKE 27-RELATED"/>
    <property type="match status" value="1"/>
</dbReference>
<keyword evidence="6" id="KW-1015">Disulfide bond</keyword>
<protein>
    <submittedName>
        <fullName evidence="8">Uncharacterized protein</fullName>
    </submittedName>
</protein>
<comment type="caution">
    <text evidence="8">The sequence shown here is derived from an EMBL/GenBank/DDBJ whole genome shotgun (WGS) entry which is preliminary data.</text>
</comment>
<evidence type="ECO:0000313" key="9">
    <source>
        <dbReference type="Proteomes" id="UP001188597"/>
    </source>
</evidence>
<reference evidence="8" key="1">
    <citation type="submission" date="2022-12" db="EMBL/GenBank/DDBJ databases">
        <title>Draft genome assemblies for two species of Escallonia (Escalloniales).</title>
        <authorList>
            <person name="Chanderbali A."/>
            <person name="Dervinis C."/>
            <person name="Anghel I."/>
            <person name="Soltis D."/>
            <person name="Soltis P."/>
            <person name="Zapata F."/>
        </authorList>
    </citation>
    <scope>NUCLEOTIDE SEQUENCE</scope>
    <source>
        <strain evidence="8">UCBG64.0493</strain>
        <tissue evidence="8">Leaf</tissue>
    </source>
</reference>
<accession>A0AA89AJZ6</accession>
<proteinExistence type="inferred from homology"/>
<dbReference type="Pfam" id="PF05498">
    <property type="entry name" value="RALF"/>
    <property type="match status" value="1"/>
</dbReference>
<evidence type="ECO:0000256" key="2">
    <source>
        <dbReference type="ARBA" id="ARBA00009178"/>
    </source>
</evidence>
<comment type="similarity">
    <text evidence="2">Belongs to the plant rapid alkalinization factor (RALF) family.</text>
</comment>
<evidence type="ECO:0000256" key="3">
    <source>
        <dbReference type="ARBA" id="ARBA00022525"/>
    </source>
</evidence>
<evidence type="ECO:0000256" key="6">
    <source>
        <dbReference type="ARBA" id="ARBA00023157"/>
    </source>
</evidence>
<feature type="region of interest" description="Disordered" evidence="7">
    <location>
        <begin position="38"/>
        <end position="88"/>
    </location>
</feature>
<keyword evidence="3" id="KW-0964">Secreted</keyword>
<organism evidence="8 9">
    <name type="scientific">Escallonia herrerae</name>
    <dbReference type="NCBI Taxonomy" id="1293975"/>
    <lineage>
        <taxon>Eukaryota</taxon>
        <taxon>Viridiplantae</taxon>
        <taxon>Streptophyta</taxon>
        <taxon>Embryophyta</taxon>
        <taxon>Tracheophyta</taxon>
        <taxon>Spermatophyta</taxon>
        <taxon>Magnoliopsida</taxon>
        <taxon>eudicotyledons</taxon>
        <taxon>Gunneridae</taxon>
        <taxon>Pentapetalae</taxon>
        <taxon>asterids</taxon>
        <taxon>campanulids</taxon>
        <taxon>Escalloniales</taxon>
        <taxon>Escalloniaceae</taxon>
        <taxon>Escallonia</taxon>
    </lineage>
</organism>
<evidence type="ECO:0000256" key="4">
    <source>
        <dbReference type="ARBA" id="ARBA00022702"/>
    </source>
</evidence>
<gene>
    <name evidence="8" type="ORF">RJ639_019541</name>
</gene>
<keyword evidence="4" id="KW-0372">Hormone</keyword>
<dbReference type="InterPro" id="IPR008801">
    <property type="entry name" value="RALF"/>
</dbReference>
<evidence type="ECO:0000256" key="7">
    <source>
        <dbReference type="SAM" id="MobiDB-lite"/>
    </source>
</evidence>
<dbReference type="GO" id="GO:0005179">
    <property type="term" value="F:hormone activity"/>
    <property type="evidence" value="ECO:0007669"/>
    <property type="project" value="UniProtKB-KW"/>
</dbReference>